<evidence type="ECO:0000256" key="7">
    <source>
        <dbReference type="SAM" id="Coils"/>
    </source>
</evidence>
<name>A0A183HKR0_9BILA</name>
<keyword evidence="6" id="KW-0325">Glycoprotein</keyword>
<dbReference type="AlphaFoldDB" id="A0A183HKR0"/>
<proteinExistence type="inferred from homology"/>
<feature type="transmembrane region" description="Helical" evidence="8">
    <location>
        <begin position="173"/>
        <end position="199"/>
    </location>
</feature>
<dbReference type="EMBL" id="UZAJ01008856">
    <property type="protein sequence ID" value="VDO53911.1"/>
    <property type="molecule type" value="Genomic_DNA"/>
</dbReference>
<reference evidence="11" key="1">
    <citation type="submission" date="2016-06" db="UniProtKB">
        <authorList>
            <consortium name="WormBaseParasite"/>
        </authorList>
    </citation>
    <scope>IDENTIFICATION</scope>
</reference>
<keyword evidence="7" id="KW-0175">Coiled coil</keyword>
<sequence length="228" mass="26537">EAQEIVKLVIDHENELKTLNGDLLSLRNELAKLYRTSINEINDCIRNDLEIIRRRCREIGNELANIENITLYLRQDILDSNTMSALNMLAESNIAEIFVDAISDFKHGEIELNKKIQEKEQAIQMSIKEIQHDLSRTADTLSTQIRQIKPELLHNLLKQYMGVNYHIIVQYTWYASLTLCAIFSLKALYFLFALCYGCFGRRPSDYRNDCCVRSTGSKLFIWLQKLEL</sequence>
<evidence type="ECO:0000256" key="8">
    <source>
        <dbReference type="SAM" id="Phobius"/>
    </source>
</evidence>
<dbReference type="Proteomes" id="UP000267606">
    <property type="component" value="Unassembled WGS sequence"/>
</dbReference>
<dbReference type="PANTHER" id="PTHR22730:SF1">
    <property type="entry name" value="PROMININ-LIKE PROTEIN"/>
    <property type="match status" value="1"/>
</dbReference>
<keyword evidence="4 8" id="KW-1133">Transmembrane helix</keyword>
<dbReference type="GO" id="GO:0016020">
    <property type="term" value="C:membrane"/>
    <property type="evidence" value="ECO:0007669"/>
    <property type="project" value="UniProtKB-SubCell"/>
</dbReference>
<accession>A0A183HKR0</accession>
<evidence type="ECO:0000256" key="6">
    <source>
        <dbReference type="ARBA" id="ARBA00023180"/>
    </source>
</evidence>
<evidence type="ECO:0000313" key="11">
    <source>
        <dbReference type="WBParaSite" id="OFLC_0000807101-mRNA-1"/>
    </source>
</evidence>
<comment type="similarity">
    <text evidence="2">Belongs to the prominin family.</text>
</comment>
<keyword evidence="10" id="KW-1185">Reference proteome</keyword>
<dbReference type="Pfam" id="PF05478">
    <property type="entry name" value="Prominin"/>
    <property type="match status" value="1"/>
</dbReference>
<dbReference type="STRING" id="387005.A0A183HKR0"/>
<evidence type="ECO:0000256" key="1">
    <source>
        <dbReference type="ARBA" id="ARBA00004141"/>
    </source>
</evidence>
<reference evidence="9 10" key="2">
    <citation type="submission" date="2018-11" db="EMBL/GenBank/DDBJ databases">
        <authorList>
            <consortium name="Pathogen Informatics"/>
        </authorList>
    </citation>
    <scope>NUCLEOTIDE SEQUENCE [LARGE SCALE GENOMIC DNA]</scope>
</reference>
<dbReference type="PANTHER" id="PTHR22730">
    <property type="entry name" value="PROMININ PROM PROTEIN"/>
    <property type="match status" value="1"/>
</dbReference>
<feature type="coiled-coil region" evidence="7">
    <location>
        <begin position="9"/>
        <end position="69"/>
    </location>
</feature>
<comment type="subcellular location">
    <subcellularLocation>
        <location evidence="1">Membrane</location>
        <topology evidence="1">Multi-pass membrane protein</topology>
    </subcellularLocation>
</comment>
<dbReference type="WBParaSite" id="OFLC_0000807101-mRNA-1">
    <property type="protein sequence ID" value="OFLC_0000807101-mRNA-1"/>
    <property type="gene ID" value="OFLC_0000807101"/>
</dbReference>
<evidence type="ECO:0000256" key="3">
    <source>
        <dbReference type="ARBA" id="ARBA00022692"/>
    </source>
</evidence>
<evidence type="ECO:0000256" key="4">
    <source>
        <dbReference type="ARBA" id="ARBA00022989"/>
    </source>
</evidence>
<evidence type="ECO:0000313" key="9">
    <source>
        <dbReference type="EMBL" id="VDO53911.1"/>
    </source>
</evidence>
<protein>
    <submittedName>
        <fullName evidence="11">t-SNARE coiled-coil homology domain-containing protein</fullName>
    </submittedName>
</protein>
<evidence type="ECO:0000256" key="5">
    <source>
        <dbReference type="ARBA" id="ARBA00023136"/>
    </source>
</evidence>
<gene>
    <name evidence="9" type="ORF">OFLC_LOCUS8071</name>
</gene>
<evidence type="ECO:0000313" key="10">
    <source>
        <dbReference type="Proteomes" id="UP000267606"/>
    </source>
</evidence>
<keyword evidence="3 8" id="KW-0812">Transmembrane</keyword>
<keyword evidence="5 8" id="KW-0472">Membrane</keyword>
<organism evidence="11">
    <name type="scientific">Onchocerca flexuosa</name>
    <dbReference type="NCBI Taxonomy" id="387005"/>
    <lineage>
        <taxon>Eukaryota</taxon>
        <taxon>Metazoa</taxon>
        <taxon>Ecdysozoa</taxon>
        <taxon>Nematoda</taxon>
        <taxon>Chromadorea</taxon>
        <taxon>Rhabditida</taxon>
        <taxon>Spirurina</taxon>
        <taxon>Spiruromorpha</taxon>
        <taxon>Filarioidea</taxon>
        <taxon>Onchocercidae</taxon>
        <taxon>Onchocerca</taxon>
    </lineage>
</organism>
<evidence type="ECO:0000256" key="2">
    <source>
        <dbReference type="ARBA" id="ARBA00006058"/>
    </source>
</evidence>
<dbReference type="InterPro" id="IPR008795">
    <property type="entry name" value="Prominin"/>
</dbReference>